<dbReference type="STRING" id="765420.OSCT_0842"/>
<keyword evidence="3" id="KW-1185">Reference proteome</keyword>
<organism evidence="2 3">
    <name type="scientific">Oscillochloris trichoides DG-6</name>
    <dbReference type="NCBI Taxonomy" id="765420"/>
    <lineage>
        <taxon>Bacteria</taxon>
        <taxon>Bacillati</taxon>
        <taxon>Chloroflexota</taxon>
        <taxon>Chloroflexia</taxon>
        <taxon>Chloroflexales</taxon>
        <taxon>Chloroflexineae</taxon>
        <taxon>Oscillochloridaceae</taxon>
        <taxon>Oscillochloris</taxon>
    </lineage>
</organism>
<sequence length="169" mass="18539">MKTYRLSAAGRRSTLVLILSALLLAAFALWSLISSVQTNYAQIQSLSMGHVLPALLMLILLVATPFLIWNLLEEWAATYRTDADGLSFESLGISIHVPWSVVVGLRPADDDNDDPLDTILFNQDVGAQIPNPILRFLHRQTYGARSLPVYPGLEARSELLAAIRSAIPA</sequence>
<keyword evidence="1" id="KW-0472">Membrane</keyword>
<dbReference type="AlphaFoldDB" id="E1IBZ1"/>
<dbReference type="eggNOG" id="ENOG503406C">
    <property type="taxonomic scope" value="Bacteria"/>
</dbReference>
<comment type="caution">
    <text evidence="2">The sequence shown here is derived from an EMBL/GenBank/DDBJ whole genome shotgun (WGS) entry which is preliminary data.</text>
</comment>
<gene>
    <name evidence="2" type="ORF">OSCT_0842</name>
</gene>
<keyword evidence="1" id="KW-1133">Transmembrane helix</keyword>
<dbReference type="Proteomes" id="UP000054010">
    <property type="component" value="Unassembled WGS sequence"/>
</dbReference>
<proteinExistence type="predicted"/>
<dbReference type="HOGENOM" id="CLU_1420497_0_0_0"/>
<evidence type="ECO:0000313" key="3">
    <source>
        <dbReference type="Proteomes" id="UP000054010"/>
    </source>
</evidence>
<dbReference type="OrthoDB" id="158364at2"/>
<name>E1IBZ1_9CHLR</name>
<keyword evidence="1" id="KW-0812">Transmembrane</keyword>
<accession>E1IBZ1</accession>
<reference evidence="2 3" key="1">
    <citation type="journal article" date="2011" name="J. Bacteriol.">
        <title>Draft genome sequence of the anoxygenic filamentous phototrophic bacterium Oscillochloris trichoides subsp. DG-6.</title>
        <authorList>
            <person name="Kuznetsov B.B."/>
            <person name="Ivanovsky R.N."/>
            <person name="Keppen O.I."/>
            <person name="Sukhacheva M.V."/>
            <person name="Bumazhkin B.K."/>
            <person name="Patutina E.O."/>
            <person name="Beletsky A.V."/>
            <person name="Mardanov A.V."/>
            <person name="Baslerov R.V."/>
            <person name="Panteleeva A.N."/>
            <person name="Kolganova T.V."/>
            <person name="Ravin N.V."/>
            <person name="Skryabin K.G."/>
        </authorList>
    </citation>
    <scope>NUCLEOTIDE SEQUENCE [LARGE SCALE GENOMIC DNA]</scope>
    <source>
        <strain evidence="2 3">DG-6</strain>
    </source>
</reference>
<dbReference type="EMBL" id="ADVR01000017">
    <property type="protein sequence ID" value="EFO81319.1"/>
    <property type="molecule type" value="Genomic_DNA"/>
</dbReference>
<feature type="transmembrane region" description="Helical" evidence="1">
    <location>
        <begin position="51"/>
        <end position="72"/>
    </location>
</feature>
<protein>
    <submittedName>
        <fullName evidence="2">Uncharacterized protein</fullName>
    </submittedName>
</protein>
<evidence type="ECO:0000256" key="1">
    <source>
        <dbReference type="SAM" id="Phobius"/>
    </source>
</evidence>
<evidence type="ECO:0000313" key="2">
    <source>
        <dbReference type="EMBL" id="EFO81319.1"/>
    </source>
</evidence>